<reference evidence="7" key="1">
    <citation type="submission" date="2020-05" db="EMBL/GenBank/DDBJ databases">
        <authorList>
            <person name="Chiriac C."/>
            <person name="Salcher M."/>
            <person name="Ghai R."/>
            <person name="Kavagutti S V."/>
        </authorList>
    </citation>
    <scope>NUCLEOTIDE SEQUENCE</scope>
</reference>
<evidence type="ECO:0000256" key="3">
    <source>
        <dbReference type="ARBA" id="ARBA00022692"/>
    </source>
</evidence>
<dbReference type="GO" id="GO:0022857">
    <property type="term" value="F:transmembrane transporter activity"/>
    <property type="evidence" value="ECO:0007669"/>
    <property type="project" value="InterPro"/>
</dbReference>
<feature type="transmembrane region" description="Helical" evidence="6">
    <location>
        <begin position="354"/>
        <end position="373"/>
    </location>
</feature>
<dbReference type="GO" id="GO:0005886">
    <property type="term" value="C:plasma membrane"/>
    <property type="evidence" value="ECO:0007669"/>
    <property type="project" value="UniProtKB-SubCell"/>
</dbReference>
<feature type="transmembrane region" description="Helical" evidence="6">
    <location>
        <begin position="45"/>
        <end position="78"/>
    </location>
</feature>
<protein>
    <submittedName>
        <fullName evidence="7">Unannotated protein</fullName>
    </submittedName>
</protein>
<sequence length="509" mass="53349">MESATASDPVLTPNEPGLKANSLTFVDALAIGLNSTSPAYSLAAVLGPIVVLVGVNAPGVLIASFVPMLLIASAFNYLNKVDQDCGTTFSWVGRAMGPWMGWLGGWAIAMTGVLVVGSLADVAVRFTLLMLGQNEMAENRYLVMAIAVLVIIFMTWICVIGTQATSKVQNVLVLAQIAGLLILVAVALARAFTGSGTPGAPTPEWSWLNPFSQTPGALTGGLLLGVFAYWGWESAFNLSEETKDSSRIPGLAGLASTVILLITYVGTAIAVVAFLGPLVLVARADQQEMIFATVAGDALGGWKWIVLAAVAISALASTQTTIIPASRTALSMARNQAIPSYFGKISAAHQTPSVSTWWVAVIAIIWYVAVNFISTNALLDSVTALSMLIAFYYSLTGLACAVYYRHLVLHNVRAFFLIGVGPVIGSIMLAALLVLSGISMANPANSETGEAWLGVGPPLVIGIGMFVVGIIFMVASRLSGSPFWFRKPCVVDPALVPLADGGTRENHAT</sequence>
<dbReference type="Gene3D" id="1.20.1740.10">
    <property type="entry name" value="Amino acid/polyamine transporter I"/>
    <property type="match status" value="1"/>
</dbReference>
<feature type="transmembrane region" description="Helical" evidence="6">
    <location>
        <begin position="416"/>
        <end position="439"/>
    </location>
</feature>
<proteinExistence type="predicted"/>
<keyword evidence="4 6" id="KW-1133">Transmembrane helix</keyword>
<keyword evidence="3 6" id="KW-0812">Transmembrane</keyword>
<evidence type="ECO:0000256" key="4">
    <source>
        <dbReference type="ARBA" id="ARBA00022989"/>
    </source>
</evidence>
<dbReference type="Pfam" id="PF13520">
    <property type="entry name" value="AA_permease_2"/>
    <property type="match status" value="1"/>
</dbReference>
<evidence type="ECO:0000256" key="5">
    <source>
        <dbReference type="ARBA" id="ARBA00023136"/>
    </source>
</evidence>
<dbReference type="EMBL" id="CAFABK010000049">
    <property type="protein sequence ID" value="CAB4832505.1"/>
    <property type="molecule type" value="Genomic_DNA"/>
</dbReference>
<accession>A0A6J7AIA4</accession>
<keyword evidence="2" id="KW-1003">Cell membrane</keyword>
<evidence type="ECO:0000256" key="1">
    <source>
        <dbReference type="ARBA" id="ARBA00004651"/>
    </source>
</evidence>
<dbReference type="PIRSF" id="PIRSF006060">
    <property type="entry name" value="AA_transporter"/>
    <property type="match status" value="1"/>
</dbReference>
<feature type="transmembrane region" description="Helical" evidence="6">
    <location>
        <begin position="171"/>
        <end position="192"/>
    </location>
</feature>
<dbReference type="AlphaFoldDB" id="A0A6J7AIA4"/>
<evidence type="ECO:0000256" key="6">
    <source>
        <dbReference type="SAM" id="Phobius"/>
    </source>
</evidence>
<keyword evidence="5 6" id="KW-0472">Membrane</keyword>
<gene>
    <name evidence="7" type="ORF">UFOPK3204_01106</name>
</gene>
<comment type="subcellular location">
    <subcellularLocation>
        <location evidence="1">Cell membrane</location>
        <topology evidence="1">Multi-pass membrane protein</topology>
    </subcellularLocation>
</comment>
<feature type="transmembrane region" description="Helical" evidence="6">
    <location>
        <begin position="302"/>
        <end position="325"/>
    </location>
</feature>
<feature type="transmembrane region" description="Helical" evidence="6">
    <location>
        <begin position="385"/>
        <end position="404"/>
    </location>
</feature>
<dbReference type="PANTHER" id="PTHR42770">
    <property type="entry name" value="AMINO ACID TRANSPORTER-RELATED"/>
    <property type="match status" value="1"/>
</dbReference>
<dbReference type="InterPro" id="IPR050367">
    <property type="entry name" value="APC_superfamily"/>
</dbReference>
<dbReference type="PANTHER" id="PTHR42770:SF7">
    <property type="entry name" value="MEMBRANE PROTEIN"/>
    <property type="match status" value="1"/>
</dbReference>
<organism evidence="7">
    <name type="scientific">freshwater metagenome</name>
    <dbReference type="NCBI Taxonomy" id="449393"/>
    <lineage>
        <taxon>unclassified sequences</taxon>
        <taxon>metagenomes</taxon>
        <taxon>ecological metagenomes</taxon>
    </lineage>
</organism>
<evidence type="ECO:0000256" key="2">
    <source>
        <dbReference type="ARBA" id="ARBA00022475"/>
    </source>
</evidence>
<feature type="transmembrane region" description="Helical" evidence="6">
    <location>
        <begin position="212"/>
        <end position="232"/>
    </location>
</feature>
<name>A0A6J7AIA4_9ZZZZ</name>
<feature type="transmembrane region" description="Helical" evidence="6">
    <location>
        <begin position="99"/>
        <end position="120"/>
    </location>
</feature>
<evidence type="ECO:0000313" key="7">
    <source>
        <dbReference type="EMBL" id="CAB4832505.1"/>
    </source>
</evidence>
<dbReference type="InterPro" id="IPR002293">
    <property type="entry name" value="AA/rel_permease1"/>
</dbReference>
<feature type="transmembrane region" description="Helical" evidence="6">
    <location>
        <begin position="140"/>
        <end position="159"/>
    </location>
</feature>
<feature type="transmembrane region" description="Helical" evidence="6">
    <location>
        <begin position="459"/>
        <end position="478"/>
    </location>
</feature>
<feature type="transmembrane region" description="Helical" evidence="6">
    <location>
        <begin position="253"/>
        <end position="282"/>
    </location>
</feature>